<dbReference type="OrthoDB" id="2232397at2"/>
<protein>
    <recommendedName>
        <fullName evidence="5">Proteinase</fullName>
    </recommendedName>
</protein>
<evidence type="ECO:0008006" key="5">
    <source>
        <dbReference type="Google" id="ProtNLM"/>
    </source>
</evidence>
<gene>
    <name evidence="3" type="ORF">RT41_GL001606</name>
</gene>
<dbReference type="Gene3D" id="3.10.180.10">
    <property type="entry name" value="2,3-Dihydroxybiphenyl 1,2-Dioxygenase, domain 1"/>
    <property type="match status" value="1"/>
</dbReference>
<reference evidence="3 4" key="1">
    <citation type="submission" date="2014-12" db="EMBL/GenBank/DDBJ databases">
        <title>Draft genome sequences of 10 type strains of Lactococcus.</title>
        <authorList>
            <person name="Sun Z."/>
            <person name="Zhong Z."/>
            <person name="Liu W."/>
            <person name="Zhang W."/>
            <person name="Zhang H."/>
        </authorList>
    </citation>
    <scope>NUCLEOTIDE SEQUENCE [LARGE SCALE GENOMIC DNA]</scope>
    <source>
        <strain evidence="3 4">JCM 16395</strain>
    </source>
</reference>
<proteinExistence type="predicted"/>
<feature type="domain" description="CppA C-terminal" evidence="2">
    <location>
        <begin position="154"/>
        <end position="262"/>
    </location>
</feature>
<accession>A0A2A5RKQ3</accession>
<dbReference type="InterPro" id="IPR029068">
    <property type="entry name" value="Glyas_Bleomycin-R_OHBP_Dase"/>
</dbReference>
<dbReference type="EMBL" id="JXJU01000006">
    <property type="protein sequence ID" value="PCR99800.1"/>
    <property type="molecule type" value="Genomic_DNA"/>
</dbReference>
<comment type="caution">
    <text evidence="3">The sequence shown here is derived from an EMBL/GenBank/DDBJ whole genome shotgun (WGS) entry which is preliminary data.</text>
</comment>
<dbReference type="STRING" id="1291764.GCA_001311235_01824"/>
<dbReference type="Gene3D" id="3.10.180.40">
    <property type="entry name" value="C3-degrading proteinase like domains"/>
    <property type="match status" value="1"/>
</dbReference>
<dbReference type="AlphaFoldDB" id="A0A2A5RKQ3"/>
<dbReference type="InterPro" id="IPR032703">
    <property type="entry name" value="CppA_C"/>
</dbReference>
<organism evidence="3 4">
    <name type="scientific">Lactococcus fujiensis JCM 16395</name>
    <dbReference type="NCBI Taxonomy" id="1291764"/>
    <lineage>
        <taxon>Bacteria</taxon>
        <taxon>Bacillati</taxon>
        <taxon>Bacillota</taxon>
        <taxon>Bacilli</taxon>
        <taxon>Lactobacillales</taxon>
        <taxon>Streptococcaceae</taxon>
        <taxon>Lactococcus</taxon>
    </lineage>
</organism>
<evidence type="ECO:0000313" key="3">
    <source>
        <dbReference type="EMBL" id="PCR99800.1"/>
    </source>
</evidence>
<name>A0A2A5RKQ3_9LACT</name>
<sequence>MYLHLEAKMSEILDHIKNFLPVYRVLNREENLNFFRDVLGLKVHLEEGAMVWLGGNQSKENCFLLEESPEVRTVRGNKKHSKTILTADEGEIEQLLARHSGQVENIFTDGERYGFEAISPEHDHFLLLPKEMHLMLPISSDDIKFEIDADFKGLSGVKIKSLDLNVSETGLIDFISDLLNVESSQHAVNLPFVRLNEKMVEGSDLQATADETLDLEFLVFIVDQSADLIGFSNEIDAYNGIYLDKAGKTLSLDAPNNMEIWFVKN</sequence>
<dbReference type="SUPFAM" id="SSF54593">
    <property type="entry name" value="Glyoxalase/Bleomycin resistance protein/Dihydroxybiphenyl dioxygenase"/>
    <property type="match status" value="1"/>
</dbReference>
<evidence type="ECO:0000259" key="1">
    <source>
        <dbReference type="Pfam" id="PF14506"/>
    </source>
</evidence>
<dbReference type="Pfam" id="PF14507">
    <property type="entry name" value="CppA_C"/>
    <property type="match status" value="1"/>
</dbReference>
<dbReference type="InterPro" id="IPR032702">
    <property type="entry name" value="CppA_N"/>
</dbReference>
<evidence type="ECO:0000313" key="4">
    <source>
        <dbReference type="Proteomes" id="UP000218181"/>
    </source>
</evidence>
<evidence type="ECO:0000259" key="2">
    <source>
        <dbReference type="Pfam" id="PF14507"/>
    </source>
</evidence>
<keyword evidence="4" id="KW-1185">Reference proteome</keyword>
<feature type="domain" description="CppA N-terminal" evidence="1">
    <location>
        <begin position="20"/>
        <end position="127"/>
    </location>
</feature>
<dbReference type="Pfam" id="PF14506">
    <property type="entry name" value="CppA_N"/>
    <property type="match status" value="1"/>
</dbReference>
<dbReference type="Proteomes" id="UP000218181">
    <property type="component" value="Unassembled WGS sequence"/>
</dbReference>